<dbReference type="Gene3D" id="3.30.1490.20">
    <property type="entry name" value="ATP-grasp fold, A domain"/>
    <property type="match status" value="1"/>
</dbReference>
<dbReference type="SUPFAM" id="SSF56059">
    <property type="entry name" value="Glutathione synthetase ATP-binding domain-like"/>
    <property type="match status" value="1"/>
</dbReference>
<dbReference type="PROSITE" id="PS00370">
    <property type="entry name" value="PEP_ENZYMES_PHOS_SITE"/>
    <property type="match status" value="1"/>
</dbReference>
<dbReference type="InterPro" id="IPR008279">
    <property type="entry name" value="PEP-util_enz_mobile_dom"/>
</dbReference>
<dbReference type="PANTHER" id="PTHR22931">
    <property type="entry name" value="PHOSPHOENOLPYRUVATE DIKINASE-RELATED"/>
    <property type="match status" value="1"/>
</dbReference>
<dbReference type="Gene3D" id="1.20.80.30">
    <property type="match status" value="1"/>
</dbReference>
<organism evidence="3 4">
    <name type="scientific">Roseateles aquae</name>
    <dbReference type="NCBI Taxonomy" id="3077235"/>
    <lineage>
        <taxon>Bacteria</taxon>
        <taxon>Pseudomonadati</taxon>
        <taxon>Pseudomonadota</taxon>
        <taxon>Betaproteobacteria</taxon>
        <taxon>Burkholderiales</taxon>
        <taxon>Sphaerotilaceae</taxon>
        <taxon>Roseateles</taxon>
    </lineage>
</organism>
<dbReference type="Proteomes" id="UP001246372">
    <property type="component" value="Unassembled WGS sequence"/>
</dbReference>
<reference evidence="3" key="1">
    <citation type="submission" date="2023-09" db="EMBL/GenBank/DDBJ databases">
        <title>Paucibacter sp. APW11 Genome sequencing and assembly.</title>
        <authorList>
            <person name="Kim I."/>
        </authorList>
    </citation>
    <scope>NUCLEOTIDE SEQUENCE</scope>
    <source>
        <strain evidence="3">APW11</strain>
    </source>
</reference>
<gene>
    <name evidence="3" type="ORF">RQP53_17495</name>
</gene>
<comment type="caution">
    <text evidence="3">The sequence shown here is derived from an EMBL/GenBank/DDBJ whole genome shotgun (WGS) entry which is preliminary data.</text>
</comment>
<feature type="domain" description="Pyruvate phosphate dikinase AMP/ATP-binding" evidence="2">
    <location>
        <begin position="69"/>
        <end position="283"/>
    </location>
</feature>
<sequence>MNQQLLSAPVCIACGPETATPPPEAIGFKAHNLARMAALGLAVPPAFVIGTAWCQQADELTPAHWLPALAAVEARCGLRFGDPRRPLLLSVRSGAPVSMPGMLESLLNIGLCDATLPGLLRRSGNPRLAWDAYRRLVAGFGTVVWGLPMAAFEADLARVAQGRAERELDFLDLRALTRAHLDTLQRLSGRSFPQSPQLQLQQAIDAVFASWQSDKARAYRAMKQIDEAMGTAVTVQAMVFGNAGGCSGAGVGFTRHPSSGVPEPWVDFLFNAQGEDVVSGRRSVAGQALLQDRAPHLWGELVEVCRRLEQALGDMQDIEFTVEQGKLWMLQTRTGKRSVQAQARIALDLLDEGLITRDEALRRSAGLDAKTLALTELVGNGVAPQQAIEPLAWGASASPGVVVGEIAFDEARARERHAAGVPVLLLRQDAETADIAALELSEGLLTSRGARTSHAAVIARQLGKVCIVGCTALRLDAARGEARIGDRLLRAGEVLTLDGNTGAVYAGELALQRRVPDGLLERLQALRSASD</sequence>
<dbReference type="InterPro" id="IPR018274">
    <property type="entry name" value="PEP_util_AS"/>
</dbReference>
<dbReference type="Pfam" id="PF00391">
    <property type="entry name" value="PEP-utilizers"/>
    <property type="match status" value="1"/>
</dbReference>
<keyword evidence="4" id="KW-1185">Reference proteome</keyword>
<evidence type="ECO:0000313" key="3">
    <source>
        <dbReference type="EMBL" id="MDT9001077.1"/>
    </source>
</evidence>
<evidence type="ECO:0000259" key="1">
    <source>
        <dbReference type="Pfam" id="PF00391"/>
    </source>
</evidence>
<accession>A0ABU3PFH8</accession>
<dbReference type="Gene3D" id="3.50.30.10">
    <property type="entry name" value="Phosphohistidine domain"/>
    <property type="match status" value="1"/>
</dbReference>
<protein>
    <submittedName>
        <fullName evidence="3">PEP/pyruvate-binding domain-containing protein</fullName>
    </submittedName>
</protein>
<evidence type="ECO:0000313" key="4">
    <source>
        <dbReference type="Proteomes" id="UP001246372"/>
    </source>
</evidence>
<feature type="domain" description="Pyruvate phosphate dikinase AMP/ATP-binding" evidence="2">
    <location>
        <begin position="300"/>
        <end position="348"/>
    </location>
</feature>
<proteinExistence type="predicted"/>
<feature type="domain" description="PEP-utilising enzyme mobile" evidence="1">
    <location>
        <begin position="423"/>
        <end position="502"/>
    </location>
</feature>
<dbReference type="InterPro" id="IPR013815">
    <property type="entry name" value="ATP_grasp_subdomain_1"/>
</dbReference>
<dbReference type="Gene3D" id="3.30.470.20">
    <property type="entry name" value="ATP-grasp fold, B domain"/>
    <property type="match status" value="1"/>
</dbReference>
<dbReference type="SUPFAM" id="SSF52009">
    <property type="entry name" value="Phosphohistidine domain"/>
    <property type="match status" value="1"/>
</dbReference>
<evidence type="ECO:0000259" key="2">
    <source>
        <dbReference type="Pfam" id="PF01326"/>
    </source>
</evidence>
<dbReference type="RefSeq" id="WP_315651961.1">
    <property type="nucleotide sequence ID" value="NZ_JAVXZY010000007.1"/>
</dbReference>
<dbReference type="Pfam" id="PF01326">
    <property type="entry name" value="PPDK_N"/>
    <property type="match status" value="2"/>
</dbReference>
<dbReference type="Gene3D" id="1.10.189.10">
    <property type="entry name" value="Pyruvate Phosphate Dikinase, domain 2"/>
    <property type="match status" value="1"/>
</dbReference>
<dbReference type="EMBL" id="JAVXZY010000007">
    <property type="protein sequence ID" value="MDT9001077.1"/>
    <property type="molecule type" value="Genomic_DNA"/>
</dbReference>
<dbReference type="InterPro" id="IPR036637">
    <property type="entry name" value="Phosphohistidine_dom_sf"/>
</dbReference>
<name>A0ABU3PFH8_9BURK</name>
<dbReference type="PANTHER" id="PTHR22931:SF9">
    <property type="entry name" value="PYRUVATE, PHOSPHATE DIKINASE 1, CHLOROPLASTIC"/>
    <property type="match status" value="1"/>
</dbReference>
<dbReference type="InterPro" id="IPR010121">
    <property type="entry name" value="Pyruvate_phosphate_dikinase"/>
</dbReference>
<dbReference type="InterPro" id="IPR002192">
    <property type="entry name" value="PPDK_AMP/ATP-bd"/>
</dbReference>